<dbReference type="InterPro" id="IPR026590">
    <property type="entry name" value="Ssirtuin_cat_dom"/>
</dbReference>
<dbReference type="RefSeq" id="XP_052943632.1">
    <property type="nucleotide sequence ID" value="XM_053090139.1"/>
</dbReference>
<evidence type="ECO:0000256" key="4">
    <source>
        <dbReference type="ARBA" id="ARBA00022946"/>
    </source>
</evidence>
<comment type="caution">
    <text evidence="7">Lacks conserved residue(s) required for the propagation of feature annotation.</text>
</comment>
<keyword evidence="6" id="KW-0496">Mitochondrion</keyword>
<reference evidence="9" key="1">
    <citation type="journal article" date="2022" name="G3 (Bethesda)">
        <title>High quality genome of the basidiomycete yeast Dioszegia hungarica PDD-24b-2 isolated from cloud water.</title>
        <authorList>
            <person name="Jarrige D."/>
            <person name="Haridas S."/>
            <person name="Bleykasten-Grosshans C."/>
            <person name="Joly M."/>
            <person name="Nadalig T."/>
            <person name="Sancelme M."/>
            <person name="Vuilleumier S."/>
            <person name="Grigoriev I.V."/>
            <person name="Amato P."/>
            <person name="Bringel F."/>
        </authorList>
    </citation>
    <scope>NUCLEOTIDE SEQUENCE</scope>
    <source>
        <strain evidence="9">PDD-24b-2</strain>
    </source>
</reference>
<comment type="similarity">
    <text evidence="2">Belongs to the sirtuin family. Class I subfamily.</text>
</comment>
<evidence type="ECO:0000256" key="3">
    <source>
        <dbReference type="ARBA" id="ARBA00022679"/>
    </source>
</evidence>
<dbReference type="AlphaFoldDB" id="A0AA38LS69"/>
<evidence type="ECO:0000313" key="9">
    <source>
        <dbReference type="EMBL" id="KAI9633855.1"/>
    </source>
</evidence>
<protein>
    <submittedName>
        <fullName evidence="9">DHS-like NAD/FAD-binding domain-containing protein</fullName>
    </submittedName>
</protein>
<evidence type="ECO:0000313" key="10">
    <source>
        <dbReference type="Proteomes" id="UP001164286"/>
    </source>
</evidence>
<dbReference type="PROSITE" id="PS50305">
    <property type="entry name" value="SIRTUIN"/>
    <property type="match status" value="1"/>
</dbReference>
<dbReference type="Proteomes" id="UP001164286">
    <property type="component" value="Unassembled WGS sequence"/>
</dbReference>
<keyword evidence="5" id="KW-0520">NAD</keyword>
<keyword evidence="10" id="KW-1185">Reference proteome</keyword>
<dbReference type="GO" id="GO:0005739">
    <property type="term" value="C:mitochondrion"/>
    <property type="evidence" value="ECO:0007669"/>
    <property type="project" value="UniProtKB-SubCell"/>
</dbReference>
<dbReference type="SUPFAM" id="SSF52467">
    <property type="entry name" value="DHS-like NAD/FAD-binding domain"/>
    <property type="match status" value="1"/>
</dbReference>
<dbReference type="InterPro" id="IPR003000">
    <property type="entry name" value="Sirtuin"/>
</dbReference>
<dbReference type="PANTHER" id="PTHR11085:SF10">
    <property type="entry name" value="NAD-DEPENDENT PROTEIN DEACYLASE SIRTUIN-5, MITOCHONDRIAL-RELATED"/>
    <property type="match status" value="1"/>
</dbReference>
<gene>
    <name evidence="9" type="ORF">MKK02DRAFT_38520</name>
</gene>
<dbReference type="EMBL" id="JAKWFO010000008">
    <property type="protein sequence ID" value="KAI9633855.1"/>
    <property type="molecule type" value="Genomic_DNA"/>
</dbReference>
<dbReference type="GO" id="GO:0017136">
    <property type="term" value="F:histone deacetylase activity, NAD-dependent"/>
    <property type="evidence" value="ECO:0007669"/>
    <property type="project" value="TreeGrafter"/>
</dbReference>
<evidence type="ECO:0000256" key="1">
    <source>
        <dbReference type="ARBA" id="ARBA00004173"/>
    </source>
</evidence>
<comment type="caution">
    <text evidence="9">The sequence shown here is derived from an EMBL/GenBank/DDBJ whole genome shotgun (WGS) entry which is preliminary data.</text>
</comment>
<keyword evidence="3" id="KW-0808">Transferase</keyword>
<dbReference type="GO" id="GO:0070403">
    <property type="term" value="F:NAD+ binding"/>
    <property type="evidence" value="ECO:0007669"/>
    <property type="project" value="InterPro"/>
</dbReference>
<evidence type="ECO:0000256" key="7">
    <source>
        <dbReference type="PROSITE-ProRule" id="PRU00236"/>
    </source>
</evidence>
<dbReference type="PANTHER" id="PTHR11085">
    <property type="entry name" value="NAD-DEPENDENT PROTEIN DEACYLASE SIRTUIN-5, MITOCHONDRIAL-RELATED"/>
    <property type="match status" value="1"/>
</dbReference>
<dbReference type="Gene3D" id="3.30.1600.10">
    <property type="entry name" value="SIR2/SIRT2 'Small Domain"/>
    <property type="match status" value="1"/>
</dbReference>
<dbReference type="InterPro" id="IPR026591">
    <property type="entry name" value="Sirtuin_cat_small_dom_sf"/>
</dbReference>
<evidence type="ECO:0000256" key="5">
    <source>
        <dbReference type="ARBA" id="ARBA00023027"/>
    </source>
</evidence>
<name>A0AA38LS69_9TREE</name>
<dbReference type="GeneID" id="77729344"/>
<evidence type="ECO:0000259" key="8">
    <source>
        <dbReference type="PROSITE" id="PS50305"/>
    </source>
</evidence>
<evidence type="ECO:0000256" key="6">
    <source>
        <dbReference type="ARBA" id="ARBA00023128"/>
    </source>
</evidence>
<sequence>MVRISIPTLPLTPPLPPSALTKLPLKEAAAYLNTFLVKGKGKTVILSGAGVSVDSGIRAYRGKEGHYSNPNYKPILYHELVEETPRGEMFRKRYWARSFLGYPPVRDARPNPTHVYVAALQLLGLAPNLITQNVDNLHPKARSLLLESIPRNGGRRPHTVPPIVELHGTLAKVHCLHAKHEQPRDEYQAQLAKMNPVWEEMALEAERTGVRPRTNPDGDVELSGVDFSSFTVPPCTICEGEGRKERVVKPNVVFFGETLNPKVKDESLDLIANASQLLVLGTSLATYSAYRLVKQAVEEEKPVLMITTGPTRADKLDKVDKMDKRAGDVLRAYLDELVKTNTGPEVEAIRRCLDMGIVTPPPEVEGPRAEG</sequence>
<dbReference type="InterPro" id="IPR029035">
    <property type="entry name" value="DHS-like_NAD/FAD-binding_dom"/>
</dbReference>
<feature type="domain" description="Deacetylase sirtuin-type" evidence="8">
    <location>
        <begin position="18"/>
        <end position="340"/>
    </location>
</feature>
<organism evidence="9 10">
    <name type="scientific">Dioszegia hungarica</name>
    <dbReference type="NCBI Taxonomy" id="4972"/>
    <lineage>
        <taxon>Eukaryota</taxon>
        <taxon>Fungi</taxon>
        <taxon>Dikarya</taxon>
        <taxon>Basidiomycota</taxon>
        <taxon>Agaricomycotina</taxon>
        <taxon>Tremellomycetes</taxon>
        <taxon>Tremellales</taxon>
        <taxon>Bulleribasidiaceae</taxon>
        <taxon>Dioszegia</taxon>
    </lineage>
</organism>
<keyword evidence="4" id="KW-0809">Transit peptide</keyword>
<evidence type="ECO:0000256" key="2">
    <source>
        <dbReference type="ARBA" id="ARBA00006924"/>
    </source>
</evidence>
<accession>A0AA38LS69</accession>
<proteinExistence type="inferred from homology"/>
<comment type="subcellular location">
    <subcellularLocation>
        <location evidence="1">Mitochondrion</location>
    </subcellularLocation>
</comment>
<dbReference type="Pfam" id="PF02146">
    <property type="entry name" value="SIR2"/>
    <property type="match status" value="1"/>
</dbReference>
<dbReference type="InterPro" id="IPR050134">
    <property type="entry name" value="NAD-dep_sirtuin_deacylases"/>
</dbReference>
<dbReference type="Gene3D" id="3.40.50.1220">
    <property type="entry name" value="TPP-binding domain"/>
    <property type="match status" value="1"/>
</dbReference>